<name>A0A0A8YVZ2_ARUDO</name>
<dbReference type="EMBL" id="GBRH01266581">
    <property type="protein sequence ID" value="JAD31314.1"/>
    <property type="molecule type" value="Transcribed_RNA"/>
</dbReference>
<proteinExistence type="predicted"/>
<protein>
    <submittedName>
        <fullName evidence="1">Uncharacterized protein</fullName>
    </submittedName>
</protein>
<reference evidence="1" key="1">
    <citation type="submission" date="2014-09" db="EMBL/GenBank/DDBJ databases">
        <authorList>
            <person name="Magalhaes I.L.F."/>
            <person name="Oliveira U."/>
            <person name="Santos F.R."/>
            <person name="Vidigal T.H.D.A."/>
            <person name="Brescovit A.D."/>
            <person name="Santos A.J."/>
        </authorList>
    </citation>
    <scope>NUCLEOTIDE SEQUENCE</scope>
    <source>
        <tissue evidence="1">Shoot tissue taken approximately 20 cm above the soil surface</tissue>
    </source>
</reference>
<accession>A0A0A8YVZ2</accession>
<dbReference type="AlphaFoldDB" id="A0A0A8YVZ2"/>
<evidence type="ECO:0000313" key="1">
    <source>
        <dbReference type="EMBL" id="JAD31314.1"/>
    </source>
</evidence>
<sequence>MPRSNTYNPIDALKNATSDLQKLKTSNWMHQYQTDVKNIKAPKNKKMM</sequence>
<organism evidence="1">
    <name type="scientific">Arundo donax</name>
    <name type="common">Giant reed</name>
    <name type="synonym">Donax arundinaceus</name>
    <dbReference type="NCBI Taxonomy" id="35708"/>
    <lineage>
        <taxon>Eukaryota</taxon>
        <taxon>Viridiplantae</taxon>
        <taxon>Streptophyta</taxon>
        <taxon>Embryophyta</taxon>
        <taxon>Tracheophyta</taxon>
        <taxon>Spermatophyta</taxon>
        <taxon>Magnoliopsida</taxon>
        <taxon>Liliopsida</taxon>
        <taxon>Poales</taxon>
        <taxon>Poaceae</taxon>
        <taxon>PACMAD clade</taxon>
        <taxon>Arundinoideae</taxon>
        <taxon>Arundineae</taxon>
        <taxon>Arundo</taxon>
    </lineage>
</organism>
<reference evidence="1" key="2">
    <citation type="journal article" date="2015" name="Data Brief">
        <title>Shoot transcriptome of the giant reed, Arundo donax.</title>
        <authorList>
            <person name="Barrero R.A."/>
            <person name="Guerrero F.D."/>
            <person name="Moolhuijzen P."/>
            <person name="Goolsby J.A."/>
            <person name="Tidwell J."/>
            <person name="Bellgard S.E."/>
            <person name="Bellgard M.I."/>
        </authorList>
    </citation>
    <scope>NUCLEOTIDE SEQUENCE</scope>
    <source>
        <tissue evidence="1">Shoot tissue taken approximately 20 cm above the soil surface</tissue>
    </source>
</reference>